<dbReference type="EMBL" id="BKZW01000001">
    <property type="protein sequence ID" value="GER88445.1"/>
    <property type="molecule type" value="Genomic_DNA"/>
</dbReference>
<reference evidence="1 2" key="1">
    <citation type="submission" date="2019-10" db="EMBL/GenBank/DDBJ databases">
        <title>Dictyobacter vulcani sp. nov., within the class Ktedonobacteria, isolated from soil of volcanic Mt. Zao.</title>
        <authorList>
            <person name="Zheng Y."/>
            <person name="Wang C.M."/>
            <person name="Sakai Y."/>
            <person name="Abe K."/>
            <person name="Yokota A."/>
            <person name="Yabe S."/>
        </authorList>
    </citation>
    <scope>NUCLEOTIDE SEQUENCE [LARGE SCALE GENOMIC DNA]</scope>
    <source>
        <strain evidence="1 2">W12</strain>
    </source>
</reference>
<dbReference type="RefSeq" id="WP_151756349.1">
    <property type="nucleotide sequence ID" value="NZ_BKZW01000001.1"/>
</dbReference>
<dbReference type="Proteomes" id="UP000326912">
    <property type="component" value="Unassembled WGS sequence"/>
</dbReference>
<evidence type="ECO:0000313" key="1">
    <source>
        <dbReference type="EMBL" id="GER88445.1"/>
    </source>
</evidence>
<organism evidence="1 2">
    <name type="scientific">Dictyobacter vulcani</name>
    <dbReference type="NCBI Taxonomy" id="2607529"/>
    <lineage>
        <taxon>Bacteria</taxon>
        <taxon>Bacillati</taxon>
        <taxon>Chloroflexota</taxon>
        <taxon>Ktedonobacteria</taxon>
        <taxon>Ktedonobacterales</taxon>
        <taxon>Dictyobacteraceae</taxon>
        <taxon>Dictyobacter</taxon>
    </lineage>
</organism>
<keyword evidence="2" id="KW-1185">Reference proteome</keyword>
<sequence length="380" mass="43459">MFGEPIVECVYGWGHILRLYPDHVDIEDVSYSLRDLINFKPMYRCIMGVASMRLDLQFSSGVVVIRGIADISLALKVMAYLNTWSAVTVAFSVEELPSAPELFLPAPIEQTPRSLGIPQPFETDQLRETVTGSQMTALTPFNGMPLVLSDRSQERFWEYDANEQSATVFGPFDAVVDSKQDTGQNTGITTPQLAVTLEAVASWPWTDERHLQHKQRLKRLQTEREIRFYGFDRETLIQRLRAEPLPQVRVPARLLPDEIAHYCTSARLCDEPLAGGRRAKRRVKDQGTLILTNRRLLYLGRKRQIVLEYERVLQASHVSDAVLLSADCWNKPQFFSMRRSLECAMYLEWILQNFAFCPDSSLSRMTQPHSQSLVEYPISQ</sequence>
<proteinExistence type="predicted"/>
<accession>A0A5J4KKQ0</accession>
<protein>
    <submittedName>
        <fullName evidence="1">Uncharacterized protein</fullName>
    </submittedName>
</protein>
<dbReference type="AlphaFoldDB" id="A0A5J4KKQ0"/>
<evidence type="ECO:0000313" key="2">
    <source>
        <dbReference type="Proteomes" id="UP000326912"/>
    </source>
</evidence>
<name>A0A5J4KKQ0_9CHLR</name>
<comment type="caution">
    <text evidence="1">The sequence shown here is derived from an EMBL/GenBank/DDBJ whole genome shotgun (WGS) entry which is preliminary data.</text>
</comment>
<gene>
    <name evidence="1" type="ORF">KDW_26070</name>
</gene>